<evidence type="ECO:0000256" key="2">
    <source>
        <dbReference type="ARBA" id="ARBA00023002"/>
    </source>
</evidence>
<dbReference type="Gene3D" id="1.10.1040.10">
    <property type="entry name" value="N-(1-d-carboxylethyl)-l-norvaline Dehydrogenase, domain 2"/>
    <property type="match status" value="1"/>
</dbReference>
<dbReference type="PANTHER" id="PTHR43060">
    <property type="entry name" value="3-HYDROXYISOBUTYRATE DEHYDROGENASE-LIKE 1, MITOCHONDRIAL-RELATED"/>
    <property type="match status" value="1"/>
</dbReference>
<feature type="active site" evidence="4">
    <location>
        <position position="174"/>
    </location>
</feature>
<name>A0A0K1XCC5_9GAMM</name>
<dbReference type="GO" id="GO:0016054">
    <property type="term" value="P:organic acid catabolic process"/>
    <property type="evidence" value="ECO:0007669"/>
    <property type="project" value="UniProtKB-ARBA"/>
</dbReference>
<reference evidence="7 8" key="1">
    <citation type="journal article" date="2015" name="Genome Announc.">
        <title>Genome Sequences of Oblitimonas alkaliphila gen. nov. sp. nov. (Proposed), a Novel Bacterium of the Pseudomonadaceae Family.</title>
        <authorList>
            <person name="Lauer A.C."/>
            <person name="Nicholson A.C."/>
            <person name="Humrighouse B.W."/>
            <person name="Emery B."/>
            <person name="Drobish A."/>
            <person name="Juieng P."/>
            <person name="Loparev V."/>
            <person name="McQuiston J.R."/>
        </authorList>
    </citation>
    <scope>NUCLEOTIDE SEQUENCE [LARGE SCALE GENOMIC DNA]</scope>
    <source>
        <strain evidence="7 8">E5571</strain>
    </source>
</reference>
<dbReference type="GO" id="GO:0051287">
    <property type="term" value="F:NAD binding"/>
    <property type="evidence" value="ECO:0007669"/>
    <property type="project" value="InterPro"/>
</dbReference>
<evidence type="ECO:0000313" key="8">
    <source>
        <dbReference type="Proteomes" id="UP000063953"/>
    </source>
</evidence>
<dbReference type="RefSeq" id="WP_053099916.1">
    <property type="nucleotide sequence ID" value="NZ_CP012364.1"/>
</dbReference>
<evidence type="ECO:0000259" key="6">
    <source>
        <dbReference type="Pfam" id="PF14833"/>
    </source>
</evidence>
<dbReference type="InterPro" id="IPR015815">
    <property type="entry name" value="HIBADH-related"/>
</dbReference>
<dbReference type="GO" id="GO:0016491">
    <property type="term" value="F:oxidoreductase activity"/>
    <property type="evidence" value="ECO:0007669"/>
    <property type="project" value="UniProtKB-KW"/>
</dbReference>
<dbReference type="InterPro" id="IPR008927">
    <property type="entry name" value="6-PGluconate_DH-like_C_sf"/>
</dbReference>
<evidence type="ECO:0000313" key="7">
    <source>
        <dbReference type="EMBL" id="AKX58981.1"/>
    </source>
</evidence>
<dbReference type="SUPFAM" id="SSF51735">
    <property type="entry name" value="NAD(P)-binding Rossmann-fold domains"/>
    <property type="match status" value="1"/>
</dbReference>
<protein>
    <submittedName>
        <fullName evidence="7">Oxidoreductase</fullName>
    </submittedName>
</protein>
<dbReference type="InterPro" id="IPR006115">
    <property type="entry name" value="6PGDH_NADP-bd"/>
</dbReference>
<dbReference type="EMBL" id="CP012365">
    <property type="protein sequence ID" value="AKX58981.1"/>
    <property type="molecule type" value="Genomic_DNA"/>
</dbReference>
<dbReference type="InterPro" id="IPR036291">
    <property type="entry name" value="NAD(P)-bd_dom_sf"/>
</dbReference>
<dbReference type="InterPro" id="IPR002204">
    <property type="entry name" value="3-OH-isobutyrate_DH-rel_CS"/>
</dbReference>
<keyword evidence="2" id="KW-0560">Oxidoreductase</keyword>
<sequence length="292" mass="31005">MVAQQVAFLGLGAMGFPMAGHLARQGHQVTVYNRTLSKAQAWQAEYQGQVAATPAEAVRAAEVVFICLGDDASLVELFTAEQGVLAGIQPGTLVVDHTTASAAAAIQLAELLAEKQARFLDAPVSGGQDGAKKGCLTVMVGGDAADLAKAQPLLAAYAQKVELMGEIGKGQLTKMVNQICIGGLLQSLAEAIHFAEQAGLDVEKAMAVISKGAAQSWQMENRHQTMSARQFDFGFSVDWMRKDFSMVLEEARRNGASLPVTACVDQLYAEVQQLGGGRMDTSALMLRYKKAD</sequence>
<keyword evidence="3" id="KW-0520">NAD</keyword>
<dbReference type="GO" id="GO:0050661">
    <property type="term" value="F:NADP binding"/>
    <property type="evidence" value="ECO:0007669"/>
    <property type="project" value="InterPro"/>
</dbReference>
<accession>A0A0K1XCC5</accession>
<evidence type="ECO:0000256" key="4">
    <source>
        <dbReference type="PIRSR" id="PIRSR000103-1"/>
    </source>
</evidence>
<dbReference type="STRING" id="1697053.AKN87_04770"/>
<dbReference type="Pfam" id="PF03446">
    <property type="entry name" value="NAD_binding_2"/>
    <property type="match status" value="1"/>
</dbReference>
<evidence type="ECO:0000256" key="3">
    <source>
        <dbReference type="ARBA" id="ARBA00023027"/>
    </source>
</evidence>
<dbReference type="PANTHER" id="PTHR43060:SF15">
    <property type="entry name" value="3-HYDROXYISOBUTYRATE DEHYDROGENASE-LIKE 1, MITOCHONDRIAL-RELATED"/>
    <property type="match status" value="1"/>
</dbReference>
<dbReference type="PROSITE" id="PS00895">
    <property type="entry name" value="3_HYDROXYISOBUT_DH"/>
    <property type="match status" value="1"/>
</dbReference>
<dbReference type="SUPFAM" id="SSF48179">
    <property type="entry name" value="6-phosphogluconate dehydrogenase C-terminal domain-like"/>
    <property type="match status" value="1"/>
</dbReference>
<feature type="domain" description="6-phosphogluconate dehydrogenase NADP-binding" evidence="5">
    <location>
        <begin position="5"/>
        <end position="165"/>
    </location>
</feature>
<dbReference type="InterPro" id="IPR029154">
    <property type="entry name" value="HIBADH-like_NADP-bd"/>
</dbReference>
<feature type="domain" description="3-hydroxyisobutyrate dehydrogenase-like NAD-binding" evidence="6">
    <location>
        <begin position="168"/>
        <end position="285"/>
    </location>
</feature>
<dbReference type="PIRSF" id="PIRSF000103">
    <property type="entry name" value="HIBADH"/>
    <property type="match status" value="1"/>
</dbReference>
<evidence type="ECO:0000259" key="5">
    <source>
        <dbReference type="Pfam" id="PF03446"/>
    </source>
</evidence>
<dbReference type="AlphaFoldDB" id="A0A0K1XCC5"/>
<dbReference type="Pfam" id="PF14833">
    <property type="entry name" value="NAD_binding_11"/>
    <property type="match status" value="1"/>
</dbReference>
<dbReference type="InterPro" id="IPR013328">
    <property type="entry name" value="6PGD_dom2"/>
</dbReference>
<proteinExistence type="inferred from homology"/>
<evidence type="ECO:0000256" key="1">
    <source>
        <dbReference type="ARBA" id="ARBA00009080"/>
    </source>
</evidence>
<dbReference type="PATRIC" id="fig|1698445.3.peg.523"/>
<keyword evidence="8" id="KW-1185">Reference proteome</keyword>
<dbReference type="Proteomes" id="UP000063953">
    <property type="component" value="Chromosome"/>
</dbReference>
<dbReference type="Gene3D" id="3.40.50.720">
    <property type="entry name" value="NAD(P)-binding Rossmann-like Domain"/>
    <property type="match status" value="1"/>
</dbReference>
<gene>
    <name evidence="7" type="ORF">AKN88_02785</name>
</gene>
<organism evidence="7 8">
    <name type="scientific">Thiopseudomonas alkaliphila</name>
    <dbReference type="NCBI Taxonomy" id="1697053"/>
    <lineage>
        <taxon>Bacteria</taxon>
        <taxon>Pseudomonadati</taxon>
        <taxon>Pseudomonadota</taxon>
        <taxon>Gammaproteobacteria</taxon>
        <taxon>Pseudomonadales</taxon>
        <taxon>Pseudomonadaceae</taxon>
        <taxon>Thiopseudomonas</taxon>
    </lineage>
</organism>
<comment type="similarity">
    <text evidence="1">Belongs to the HIBADH-related family.</text>
</comment>